<proteinExistence type="predicted"/>
<dbReference type="Proteomes" id="UP001630127">
    <property type="component" value="Unassembled WGS sequence"/>
</dbReference>
<accession>A0ABD2ZP32</accession>
<comment type="caution">
    <text evidence="1">The sequence shown here is derived from an EMBL/GenBank/DDBJ whole genome shotgun (WGS) entry which is preliminary data.</text>
</comment>
<evidence type="ECO:0000313" key="1">
    <source>
        <dbReference type="EMBL" id="KAL3519945.1"/>
    </source>
</evidence>
<dbReference type="EMBL" id="JBJUIK010000008">
    <property type="protein sequence ID" value="KAL3519945.1"/>
    <property type="molecule type" value="Genomic_DNA"/>
</dbReference>
<reference evidence="1 2" key="1">
    <citation type="submission" date="2024-11" db="EMBL/GenBank/DDBJ databases">
        <title>A near-complete genome assembly of Cinchona calisaya.</title>
        <authorList>
            <person name="Lian D.C."/>
            <person name="Zhao X.W."/>
            <person name="Wei L."/>
        </authorList>
    </citation>
    <scope>NUCLEOTIDE SEQUENCE [LARGE SCALE GENOMIC DNA]</scope>
    <source>
        <tissue evidence="1">Nenye</tissue>
    </source>
</reference>
<keyword evidence="2" id="KW-1185">Reference proteome</keyword>
<protein>
    <submittedName>
        <fullName evidence="1">Uncharacterized protein</fullName>
    </submittedName>
</protein>
<dbReference type="AlphaFoldDB" id="A0ABD2ZP32"/>
<gene>
    <name evidence="1" type="ORF">ACH5RR_018094</name>
</gene>
<sequence>MTTTTLHVLLNCDEVKPFLMSIMVGVEKKNTVIDNDRGLLVDTNEEFEEIDNDDLGRFTMVGMEEEEEMSTMVGMEEEEDSSG</sequence>
<evidence type="ECO:0000313" key="2">
    <source>
        <dbReference type="Proteomes" id="UP001630127"/>
    </source>
</evidence>
<organism evidence="1 2">
    <name type="scientific">Cinchona calisaya</name>
    <dbReference type="NCBI Taxonomy" id="153742"/>
    <lineage>
        <taxon>Eukaryota</taxon>
        <taxon>Viridiplantae</taxon>
        <taxon>Streptophyta</taxon>
        <taxon>Embryophyta</taxon>
        <taxon>Tracheophyta</taxon>
        <taxon>Spermatophyta</taxon>
        <taxon>Magnoliopsida</taxon>
        <taxon>eudicotyledons</taxon>
        <taxon>Gunneridae</taxon>
        <taxon>Pentapetalae</taxon>
        <taxon>asterids</taxon>
        <taxon>lamiids</taxon>
        <taxon>Gentianales</taxon>
        <taxon>Rubiaceae</taxon>
        <taxon>Cinchonoideae</taxon>
        <taxon>Cinchoneae</taxon>
        <taxon>Cinchona</taxon>
    </lineage>
</organism>
<name>A0ABD2ZP32_9GENT</name>